<dbReference type="SUPFAM" id="SSF103473">
    <property type="entry name" value="MFS general substrate transporter"/>
    <property type="match status" value="1"/>
</dbReference>
<feature type="transmembrane region" description="Helical" evidence="7">
    <location>
        <begin position="52"/>
        <end position="72"/>
    </location>
</feature>
<dbReference type="InterPro" id="IPR036259">
    <property type="entry name" value="MFS_trans_sf"/>
</dbReference>
<name>A0A2R6Y4B2_9BACL</name>
<evidence type="ECO:0000256" key="3">
    <source>
        <dbReference type="ARBA" id="ARBA00022692"/>
    </source>
</evidence>
<dbReference type="GO" id="GO:0022857">
    <property type="term" value="F:transmembrane transporter activity"/>
    <property type="evidence" value="ECO:0007669"/>
    <property type="project" value="InterPro"/>
</dbReference>
<organism evidence="9 10">
    <name type="scientific">Candidatus Carbonibacillus altaicus</name>
    <dbReference type="NCBI Taxonomy" id="2163959"/>
    <lineage>
        <taxon>Bacteria</taxon>
        <taxon>Bacillati</taxon>
        <taxon>Bacillota</taxon>
        <taxon>Bacilli</taxon>
        <taxon>Bacillales</taxon>
        <taxon>Candidatus Carbonibacillus</taxon>
    </lineage>
</organism>
<accession>A0A2R6Y4B2</accession>
<evidence type="ECO:0000256" key="6">
    <source>
        <dbReference type="SAM" id="MobiDB-lite"/>
    </source>
</evidence>
<keyword evidence="5 7" id="KW-0472">Membrane</keyword>
<dbReference type="PANTHER" id="PTHR23520:SF5">
    <property type="entry name" value="TRANSPORTER, PUTATIVE (AFU_ORTHOLOGUE AFUA_3G04000)-RELATED"/>
    <property type="match status" value="1"/>
</dbReference>
<feature type="compositionally biased region" description="Polar residues" evidence="6">
    <location>
        <begin position="218"/>
        <end position="227"/>
    </location>
</feature>
<dbReference type="Pfam" id="PF07690">
    <property type="entry name" value="MFS_1"/>
    <property type="match status" value="2"/>
</dbReference>
<feature type="transmembrane region" description="Helical" evidence="7">
    <location>
        <begin position="335"/>
        <end position="357"/>
    </location>
</feature>
<feature type="transmembrane region" description="Helical" evidence="7">
    <location>
        <begin position="21"/>
        <end position="40"/>
    </location>
</feature>
<protein>
    <recommendedName>
        <fullName evidence="8">Major facilitator superfamily (MFS) profile domain-containing protein</fullName>
    </recommendedName>
</protein>
<evidence type="ECO:0000256" key="5">
    <source>
        <dbReference type="ARBA" id="ARBA00023136"/>
    </source>
</evidence>
<feature type="compositionally biased region" description="Polar residues" evidence="6">
    <location>
        <begin position="236"/>
        <end position="253"/>
    </location>
</feature>
<dbReference type="InterPro" id="IPR011701">
    <property type="entry name" value="MFS"/>
</dbReference>
<feature type="domain" description="Major facilitator superfamily (MFS) profile" evidence="8">
    <location>
        <begin position="18"/>
        <end position="482"/>
    </location>
</feature>
<keyword evidence="3 7" id="KW-0812">Transmembrane</keyword>
<proteinExistence type="predicted"/>
<comment type="caution">
    <text evidence="9">The sequence shown here is derived from an EMBL/GenBank/DDBJ whole genome shotgun (WGS) entry which is preliminary data.</text>
</comment>
<dbReference type="Proteomes" id="UP000244338">
    <property type="component" value="Unassembled WGS sequence"/>
</dbReference>
<evidence type="ECO:0000313" key="10">
    <source>
        <dbReference type="Proteomes" id="UP000244338"/>
    </source>
</evidence>
<gene>
    <name evidence="9" type="ORF">BSOLF_1370</name>
</gene>
<evidence type="ECO:0000313" key="9">
    <source>
        <dbReference type="EMBL" id="PTQ57492.1"/>
    </source>
</evidence>
<dbReference type="AlphaFoldDB" id="A0A2R6Y4B2"/>
<feature type="region of interest" description="Disordered" evidence="6">
    <location>
        <begin position="212"/>
        <end position="253"/>
    </location>
</feature>
<keyword evidence="2" id="KW-0813">Transport</keyword>
<feature type="transmembrane region" description="Helical" evidence="7">
    <location>
        <begin position="84"/>
        <end position="102"/>
    </location>
</feature>
<feature type="transmembrane region" description="Helical" evidence="7">
    <location>
        <begin position="299"/>
        <end position="323"/>
    </location>
</feature>
<comment type="subcellular location">
    <subcellularLocation>
        <location evidence="1">Cell membrane</location>
        <topology evidence="1">Multi-pass membrane protein</topology>
    </subcellularLocation>
</comment>
<evidence type="ECO:0000256" key="1">
    <source>
        <dbReference type="ARBA" id="ARBA00004651"/>
    </source>
</evidence>
<evidence type="ECO:0000259" key="8">
    <source>
        <dbReference type="PROSITE" id="PS50850"/>
    </source>
</evidence>
<dbReference type="EMBL" id="PEBX01000006">
    <property type="protein sequence ID" value="PTQ57492.1"/>
    <property type="molecule type" value="Genomic_DNA"/>
</dbReference>
<dbReference type="GO" id="GO:0005886">
    <property type="term" value="C:plasma membrane"/>
    <property type="evidence" value="ECO:0007669"/>
    <property type="project" value="UniProtKB-SubCell"/>
</dbReference>
<keyword evidence="4 7" id="KW-1133">Transmembrane helix</keyword>
<evidence type="ECO:0000256" key="2">
    <source>
        <dbReference type="ARBA" id="ARBA00022448"/>
    </source>
</evidence>
<reference evidence="10" key="1">
    <citation type="journal article" date="2018" name="Sci. Rep.">
        <title>Lignite coal burning seam in the remote Altai Mountains harbors a hydrogen-driven thermophilic microbial community.</title>
        <authorList>
            <person name="Kadnikov V.V."/>
            <person name="Mardanov A.V."/>
            <person name="Ivasenko D.A."/>
            <person name="Antsiferov D.V."/>
            <person name="Beletsky A.V."/>
            <person name="Karnachuk O.V."/>
            <person name="Ravin N.V."/>
        </authorList>
    </citation>
    <scope>NUCLEOTIDE SEQUENCE [LARGE SCALE GENOMIC DNA]</scope>
</reference>
<feature type="transmembrane region" description="Helical" evidence="7">
    <location>
        <begin position="142"/>
        <end position="165"/>
    </location>
</feature>
<feature type="transmembrane region" description="Helical" evidence="7">
    <location>
        <begin position="453"/>
        <end position="478"/>
    </location>
</feature>
<dbReference type="InterPro" id="IPR020846">
    <property type="entry name" value="MFS_dom"/>
</dbReference>
<feature type="transmembrane region" description="Helical" evidence="7">
    <location>
        <begin position="108"/>
        <end position="130"/>
    </location>
</feature>
<evidence type="ECO:0000256" key="4">
    <source>
        <dbReference type="ARBA" id="ARBA00022989"/>
    </source>
</evidence>
<feature type="transmembrane region" description="Helical" evidence="7">
    <location>
        <begin position="171"/>
        <end position="196"/>
    </location>
</feature>
<dbReference type="Gene3D" id="1.20.1250.20">
    <property type="entry name" value="MFS general substrate transporter like domains"/>
    <property type="match status" value="2"/>
</dbReference>
<feature type="transmembrane region" description="Helical" evidence="7">
    <location>
        <begin position="364"/>
        <end position="381"/>
    </location>
</feature>
<sequence length="500" mass="55357">MVQGMQRLWGQWTGYNRDIKLILLTQLLFSIGMGMFMIVYNLYVRALGYEQLVVGRVVSSMAFGTALALIPAGLLSDRLSRKKLVLFGGMMTVITLFLRSVIEGVDGLVSTAFVEGMFAALIQVSFVPLLSEYSREEERVNLFSLLFALNMGANIFGNLGGGLISDFFMRVFGISTVLSLRWTLFVSIAIIMLAIVPMMMLNEKKRHVENEGAPLNIKGTSGEQVTSGEHMPPVEKTTSGGQGTSVEKTTSGEQIISSSRVIRSDQVLLGDQMNKQKNIVSRWGRFFDYIQANRASLRLIVLFSIAQLFIGFGAGLVIPYLNLYFADRFQASPSMIGFIVSLGQAATAAAMLLGPFVVRRLGEVRAIVVLQLASIPFLLLTGFTQELFLAALGYLFRQALMNAGTPIQMSMMMNGVNERFRGLANSMSAVNFNLGWALMGPVSMQIVQAKGAYWGYATVFMLTAALYLLGSFYFYIIFRKPNDRPAHFDQVKHVEEKYES</sequence>
<dbReference type="PANTHER" id="PTHR23520">
    <property type="entry name" value="TRANSPORTER, PUTATIVE (AFU_ORTHOLOGUE AFUA_3G04000)-RELATED"/>
    <property type="match status" value="1"/>
</dbReference>
<evidence type="ECO:0000256" key="7">
    <source>
        <dbReference type="SAM" id="Phobius"/>
    </source>
</evidence>
<dbReference type="PROSITE" id="PS50850">
    <property type="entry name" value="MFS"/>
    <property type="match status" value="1"/>
</dbReference>